<dbReference type="InterPro" id="IPR000219">
    <property type="entry name" value="DH_dom"/>
</dbReference>
<name>A0ABW8DAZ3_9GAMM</name>
<dbReference type="PROSITE" id="PS50010">
    <property type="entry name" value="DH_2"/>
    <property type="match status" value="1"/>
</dbReference>
<dbReference type="Pfam" id="PF00621">
    <property type="entry name" value="RhoGEF"/>
    <property type="match status" value="1"/>
</dbReference>
<organism evidence="2 3">
    <name type="scientific">Legionella lytica</name>
    <dbReference type="NCBI Taxonomy" id="96232"/>
    <lineage>
        <taxon>Bacteria</taxon>
        <taxon>Pseudomonadati</taxon>
        <taxon>Pseudomonadota</taxon>
        <taxon>Gammaproteobacteria</taxon>
        <taxon>Legionellales</taxon>
        <taxon>Legionellaceae</taxon>
        <taxon>Legionella</taxon>
    </lineage>
</organism>
<evidence type="ECO:0000313" key="2">
    <source>
        <dbReference type="EMBL" id="MFJ1269883.1"/>
    </source>
</evidence>
<accession>A0ABW8DAZ3</accession>
<sequence>MPHKNNAINELLSTEKNYKAALDKLIKIHHDNRDMKDEFYSVLHPETHKIFNSLIGFEKISARLIKNIEKSIKHKDNPEKAEEYAKQRGFILDSFVSAYSAYISLYTLFLQEIADKPETLEYFKLKLEAVQNDALLAITAQPFQRGPRYLLLLKESLTREGLTDERKEELGTLYSKLKNGIDTAEEKIPHVTTKKEADEYYVGKYMLNSASLVGTAIANYRPGDITRALTSSAFSFWGKYEDEKVQPAENDLSNEDEYGFTFL</sequence>
<gene>
    <name evidence="2" type="ORF">ACD661_15075</name>
</gene>
<dbReference type="EMBL" id="JBGORX010000010">
    <property type="protein sequence ID" value="MFJ1269883.1"/>
    <property type="molecule type" value="Genomic_DNA"/>
</dbReference>
<dbReference type="Proteomes" id="UP001615550">
    <property type="component" value="Unassembled WGS sequence"/>
</dbReference>
<evidence type="ECO:0000259" key="1">
    <source>
        <dbReference type="PROSITE" id="PS50010"/>
    </source>
</evidence>
<comment type="caution">
    <text evidence="2">The sequence shown here is derived from an EMBL/GenBank/DDBJ whole genome shotgun (WGS) entry which is preliminary data.</text>
</comment>
<dbReference type="RefSeq" id="WP_400188698.1">
    <property type="nucleotide sequence ID" value="NZ_JBGORX010000010.1"/>
</dbReference>
<protein>
    <submittedName>
        <fullName evidence="2">RhoGEF domain-containing protein</fullName>
    </submittedName>
</protein>
<dbReference type="Gene3D" id="1.20.900.10">
    <property type="entry name" value="Dbl homology (DH) domain"/>
    <property type="match status" value="1"/>
</dbReference>
<reference evidence="2 3" key="1">
    <citation type="submission" date="2024-08" db="EMBL/GenBank/DDBJ databases">
        <title>Draft Genome Sequence of Legionella lytica strain DSB2004, Isolated From a Fire Sprinkler System.</title>
        <authorList>
            <person name="Everhart A.D."/>
            <person name="Kidane D.T."/>
            <person name="Farone A.L."/>
            <person name="Farone M.B."/>
        </authorList>
    </citation>
    <scope>NUCLEOTIDE SEQUENCE [LARGE SCALE GENOMIC DNA]</scope>
    <source>
        <strain evidence="2 3">DSB2004</strain>
    </source>
</reference>
<feature type="domain" description="DH" evidence="1">
    <location>
        <begin position="3"/>
        <end position="187"/>
    </location>
</feature>
<evidence type="ECO:0000313" key="3">
    <source>
        <dbReference type="Proteomes" id="UP001615550"/>
    </source>
</evidence>
<dbReference type="SUPFAM" id="SSF48065">
    <property type="entry name" value="DBL homology domain (DH-domain)"/>
    <property type="match status" value="1"/>
</dbReference>
<proteinExistence type="predicted"/>
<dbReference type="InterPro" id="IPR035899">
    <property type="entry name" value="DBL_dom_sf"/>
</dbReference>
<keyword evidence="3" id="KW-1185">Reference proteome</keyword>